<comment type="caution">
    <text evidence="1">The sequence shown here is derived from an EMBL/GenBank/DDBJ whole genome shotgun (WGS) entry which is preliminary data.</text>
</comment>
<accession>A0A0G1UWZ4</accession>
<gene>
    <name evidence="1" type="ORF">UY32_C0017G0006</name>
</gene>
<dbReference type="Proteomes" id="UP000034600">
    <property type="component" value="Unassembled WGS sequence"/>
</dbReference>
<organism evidence="1 2">
    <name type="scientific">Candidatus Jorgensenbacteria bacterium GW2011_GWC1_48_8</name>
    <dbReference type="NCBI Taxonomy" id="1618666"/>
    <lineage>
        <taxon>Bacteria</taxon>
        <taxon>Candidatus Joergenseniibacteriota</taxon>
    </lineage>
</organism>
<reference evidence="1 2" key="1">
    <citation type="journal article" date="2015" name="Nature">
        <title>rRNA introns, odd ribosomes, and small enigmatic genomes across a large radiation of phyla.</title>
        <authorList>
            <person name="Brown C.T."/>
            <person name="Hug L.A."/>
            <person name="Thomas B.C."/>
            <person name="Sharon I."/>
            <person name="Castelle C.J."/>
            <person name="Singh A."/>
            <person name="Wilkins M.J."/>
            <person name="Williams K.H."/>
            <person name="Banfield J.F."/>
        </authorList>
    </citation>
    <scope>NUCLEOTIDE SEQUENCE [LARGE SCALE GENOMIC DNA]</scope>
</reference>
<dbReference type="AlphaFoldDB" id="A0A0G1UWZ4"/>
<proteinExistence type="predicted"/>
<dbReference type="EMBL" id="LCPO01000017">
    <property type="protein sequence ID" value="KKU98672.1"/>
    <property type="molecule type" value="Genomic_DNA"/>
</dbReference>
<name>A0A0G1UWZ4_9BACT</name>
<sequence>MDLERKIYKSELLGEELSLEVSTLAGKANGAVIGRH</sequence>
<protein>
    <submittedName>
        <fullName evidence="1">Uncharacterized protein</fullName>
    </submittedName>
</protein>
<evidence type="ECO:0000313" key="1">
    <source>
        <dbReference type="EMBL" id="KKU98672.1"/>
    </source>
</evidence>
<evidence type="ECO:0000313" key="2">
    <source>
        <dbReference type="Proteomes" id="UP000034600"/>
    </source>
</evidence>